<dbReference type="SUPFAM" id="SSF52833">
    <property type="entry name" value="Thioredoxin-like"/>
    <property type="match status" value="1"/>
</dbReference>
<evidence type="ECO:0000313" key="3">
    <source>
        <dbReference type="EMBL" id="SMC34851.1"/>
    </source>
</evidence>
<dbReference type="InterPro" id="IPR051099">
    <property type="entry name" value="AGR/TXD"/>
</dbReference>
<dbReference type="InterPro" id="IPR036249">
    <property type="entry name" value="Thioredoxin-like_sf"/>
</dbReference>
<feature type="signal peptide" evidence="2">
    <location>
        <begin position="1"/>
        <end position="18"/>
    </location>
</feature>
<dbReference type="STRING" id="504486.SAMN05660703_0388"/>
<dbReference type="OrthoDB" id="981626at2"/>
<feature type="chain" id="PRO_5013026372" evidence="2">
    <location>
        <begin position="19"/>
        <end position="144"/>
    </location>
</feature>
<organism evidence="3 4">
    <name type="scientific">Cellulophaga tyrosinoxydans</name>
    <dbReference type="NCBI Taxonomy" id="504486"/>
    <lineage>
        <taxon>Bacteria</taxon>
        <taxon>Pseudomonadati</taxon>
        <taxon>Bacteroidota</taxon>
        <taxon>Flavobacteriia</taxon>
        <taxon>Flavobacteriales</taxon>
        <taxon>Flavobacteriaceae</taxon>
        <taxon>Cellulophaga</taxon>
    </lineage>
</organism>
<proteinExistence type="predicted"/>
<evidence type="ECO:0000256" key="2">
    <source>
        <dbReference type="SAM" id="SignalP"/>
    </source>
</evidence>
<sequence>MKKYLILICFLFATIVSAQKWEHKIEDAMALAKKSNQNILLVFSGSDWCAPCIKLDKSIWQSEDFKSYAKTHWVLLKADFPRKKANQLPEEQAKENRLLAEKYNKKGYFPLVLLINSEGKVLGETGYKNITPKQYIDLLKAFEN</sequence>
<dbReference type="Proteomes" id="UP000192360">
    <property type="component" value="Unassembled WGS sequence"/>
</dbReference>
<name>A0A1W1YGB5_9FLAO</name>
<dbReference type="RefSeq" id="WP_084059714.1">
    <property type="nucleotide sequence ID" value="NZ_FWXO01000001.1"/>
</dbReference>
<dbReference type="Gene3D" id="3.40.30.10">
    <property type="entry name" value="Glutaredoxin"/>
    <property type="match status" value="1"/>
</dbReference>
<accession>A0A1W1YGB5</accession>
<dbReference type="AlphaFoldDB" id="A0A1W1YGB5"/>
<dbReference type="PANTHER" id="PTHR15337:SF11">
    <property type="entry name" value="THIOREDOXIN DOMAIN-CONTAINING PROTEIN"/>
    <property type="match status" value="1"/>
</dbReference>
<dbReference type="PANTHER" id="PTHR15337">
    <property type="entry name" value="ANTERIOR GRADIENT PROTEIN-RELATED"/>
    <property type="match status" value="1"/>
</dbReference>
<dbReference type="Pfam" id="PF13899">
    <property type="entry name" value="Thioredoxin_7"/>
    <property type="match status" value="1"/>
</dbReference>
<reference evidence="3 4" key="1">
    <citation type="submission" date="2017-04" db="EMBL/GenBank/DDBJ databases">
        <authorList>
            <person name="Afonso C.L."/>
            <person name="Miller P.J."/>
            <person name="Scott M.A."/>
            <person name="Spackman E."/>
            <person name="Goraichik I."/>
            <person name="Dimitrov K.M."/>
            <person name="Suarez D.L."/>
            <person name="Swayne D.E."/>
        </authorList>
    </citation>
    <scope>NUCLEOTIDE SEQUENCE [LARGE SCALE GENOMIC DNA]</scope>
    <source>
        <strain evidence="3 4">DSM 21164</strain>
    </source>
</reference>
<dbReference type="EMBL" id="FWXO01000001">
    <property type="protein sequence ID" value="SMC34851.1"/>
    <property type="molecule type" value="Genomic_DNA"/>
</dbReference>
<gene>
    <name evidence="3" type="ORF">SAMN05660703_0388</name>
</gene>
<keyword evidence="4" id="KW-1185">Reference proteome</keyword>
<evidence type="ECO:0000313" key="4">
    <source>
        <dbReference type="Proteomes" id="UP000192360"/>
    </source>
</evidence>
<protein>
    <submittedName>
        <fullName evidence="3">Thioredoxin-like</fullName>
    </submittedName>
</protein>
<evidence type="ECO:0000256" key="1">
    <source>
        <dbReference type="ARBA" id="ARBA00022729"/>
    </source>
</evidence>
<keyword evidence="1 2" id="KW-0732">Signal</keyword>